<dbReference type="InterPro" id="IPR011051">
    <property type="entry name" value="RmlC_Cupin_sf"/>
</dbReference>
<dbReference type="Proteomes" id="UP001050808">
    <property type="component" value="Unassembled WGS sequence"/>
</dbReference>
<accession>A0ABQ3QFL1</accession>
<dbReference type="InterPro" id="IPR013096">
    <property type="entry name" value="Cupin_2"/>
</dbReference>
<comment type="caution">
    <text evidence="2">The sequence shown here is derived from an EMBL/GenBank/DDBJ whole genome shotgun (WGS) entry which is preliminary data.</text>
</comment>
<gene>
    <name evidence="2" type="ORF">Sviol_04780</name>
</gene>
<dbReference type="Pfam" id="PF07883">
    <property type="entry name" value="Cupin_2"/>
    <property type="match status" value="1"/>
</dbReference>
<protein>
    <recommendedName>
        <fullName evidence="1">Cupin type-2 domain-containing protein</fullName>
    </recommendedName>
</protein>
<proteinExistence type="predicted"/>
<feature type="domain" description="Cupin type-2" evidence="1">
    <location>
        <begin position="41"/>
        <end position="98"/>
    </location>
</feature>
<evidence type="ECO:0000259" key="1">
    <source>
        <dbReference type="Pfam" id="PF07883"/>
    </source>
</evidence>
<keyword evidence="3" id="KW-1185">Reference proteome</keyword>
<dbReference type="RefSeq" id="WP_189959928.1">
    <property type="nucleotide sequence ID" value="NZ_BMUA01000001.1"/>
</dbReference>
<sequence length="103" mass="10678">MSPIDLLKTAAGLPAGWRSLVLGEVGPACVKVLRMDELPIAEERHDATEALLVLDGRLELTVAGRPVTVNAGELQMVPAGTGHAVRPGSHGVLVLVEVEEGGP</sequence>
<dbReference type="Gene3D" id="2.60.120.10">
    <property type="entry name" value="Jelly Rolls"/>
    <property type="match status" value="1"/>
</dbReference>
<name>A0ABQ3QFL1_9ACTN</name>
<dbReference type="SUPFAM" id="SSF51182">
    <property type="entry name" value="RmlC-like cupins"/>
    <property type="match status" value="1"/>
</dbReference>
<dbReference type="EMBL" id="BNDY01000002">
    <property type="protein sequence ID" value="GHI36070.1"/>
    <property type="molecule type" value="Genomic_DNA"/>
</dbReference>
<evidence type="ECO:0000313" key="3">
    <source>
        <dbReference type="Proteomes" id="UP001050808"/>
    </source>
</evidence>
<evidence type="ECO:0000313" key="2">
    <source>
        <dbReference type="EMBL" id="GHI36070.1"/>
    </source>
</evidence>
<organism evidence="2 3">
    <name type="scientific">Streptomyces violascens</name>
    <dbReference type="NCBI Taxonomy" id="67381"/>
    <lineage>
        <taxon>Bacteria</taxon>
        <taxon>Bacillati</taxon>
        <taxon>Actinomycetota</taxon>
        <taxon>Actinomycetes</taxon>
        <taxon>Kitasatosporales</taxon>
        <taxon>Streptomycetaceae</taxon>
        <taxon>Streptomyces</taxon>
    </lineage>
</organism>
<reference evidence="2" key="1">
    <citation type="submission" date="2024-05" db="EMBL/GenBank/DDBJ databases">
        <title>Whole genome shotgun sequence of Streptomyces violascens NBRC 12920.</title>
        <authorList>
            <person name="Komaki H."/>
            <person name="Tamura T."/>
        </authorList>
    </citation>
    <scope>NUCLEOTIDE SEQUENCE</scope>
    <source>
        <strain evidence="2">NBRC 12920</strain>
    </source>
</reference>
<dbReference type="InterPro" id="IPR014710">
    <property type="entry name" value="RmlC-like_jellyroll"/>
</dbReference>